<dbReference type="InterPro" id="IPR042099">
    <property type="entry name" value="ANL_N_sf"/>
</dbReference>
<dbReference type="InterPro" id="IPR006162">
    <property type="entry name" value="Ppantetheine_attach_site"/>
</dbReference>
<dbReference type="AlphaFoldDB" id="A0A8H3IVL2"/>
<proteinExistence type="predicted"/>
<dbReference type="InterPro" id="IPR020806">
    <property type="entry name" value="PKS_PP-bd"/>
</dbReference>
<sequence>MSESPGPQYPVAPVFRRENAVPHRLVHLIPDELARKVPQHSLFAFPKTERLQDGFVEVSAKCFANAINRTSWYLASLLGNAPQEFPCVGYMGRNDLRYFLLMFGAIKAGYKMLFLSPKNSDAGHLNVLETSDCHIFLTAKGVKFNHILSQRTMKTATVPELEELLDDTPAPVYPYTKTFEEARLDPCLILHTTGSTGLPKPITWKLEILSTYEAWRLIPDVNGFVPTTEVYQEARRAYNAMPLFHTSGLNTGITMSLLLGVTTVYGSPGVIPHAAYADAFHQLAEIDASVGPPAVYEELAHEPASLERFHKLRYILVCGAPLSQQAGDIMSGHTRLISNFGATETAALPRLAPAVKDWQYYFWHPSHSGIQLRDHHDGLFELSLVQCAKLDHVYQGIFSTFPELQEYCMHDLYSKHPDPAKGFLYKWTSRADDVVVLGNGENLAPALMEASLKSSSEVRGAMVVGHGRFEPAALVDLGRAPPAKGSDHQATLKALEPAITEANNDAPAHGHLDAQHILFAAEDRPIRYLGQGKIQRHQTFELYEKDFDRIYREAEEGPMVHEGEADDASRIDFTSQSSIKVWLQTFISDDSGIHELGGNDTFFEAGMNSLRVIRLIRELKRQVKIADDTQLAPKSLNPAVVYAHPTLNELSEHLVKMAKPVAQDTDSGYQTADSDETGADSKLRDMESLLDKYVQSLPVDDQRQRSPVTEGTTVLLTGSTGSLGSYLLNELSNDANVQHIICLDRSATAAEKHRETGPERGLSPLDPKRVEFLKANLADPQLGLEKEVYERLKDTVTHIIHCQWPVNFNWTLSSFEPSVAGVRNLAAMAANSAHSAFVLFVSSVASLGGWKGSEAIPETPIHDLSVAANMGYGQSKLIAENLLGKAAEISGVRSAVCRAGIVAGPIERELGLWNTSEYIPSIIVSSAYLNVFPKTFPSRDHIDWLPVDKLSKILVEILSSASHPSDRQGEVDTKIYHVVNPQAASWSADLAPNVLDAYPGSIVQPLPYEEWVERLKASAEEAENDGNMDIVERNPAIRLVDFYEGAIGATKGQRVLPAAASSAASKTLRELGPLSRDWLDNWMVQWGLRVA</sequence>
<dbReference type="InterPro" id="IPR051414">
    <property type="entry name" value="Adenylate-forming_Reductase"/>
</dbReference>
<dbReference type="Pfam" id="PF23562">
    <property type="entry name" value="AMP-binding_C_3"/>
    <property type="match status" value="1"/>
</dbReference>
<dbReference type="EMBL" id="CAJPDT010000050">
    <property type="protein sequence ID" value="CAF9928554.1"/>
    <property type="molecule type" value="Genomic_DNA"/>
</dbReference>
<dbReference type="OrthoDB" id="429813at2759"/>
<dbReference type="SUPFAM" id="SSF56801">
    <property type="entry name" value="Acetyl-CoA synthetase-like"/>
    <property type="match status" value="1"/>
</dbReference>
<dbReference type="PROSITE" id="PS00455">
    <property type="entry name" value="AMP_BINDING"/>
    <property type="match status" value="1"/>
</dbReference>
<keyword evidence="1" id="KW-0596">Phosphopantetheine</keyword>
<dbReference type="SUPFAM" id="SSF47336">
    <property type="entry name" value="ACP-like"/>
    <property type="match status" value="1"/>
</dbReference>
<dbReference type="Pfam" id="PF00550">
    <property type="entry name" value="PP-binding"/>
    <property type="match status" value="1"/>
</dbReference>
<dbReference type="PROSITE" id="PS00012">
    <property type="entry name" value="PHOSPHOPANTETHEINE"/>
    <property type="match status" value="1"/>
</dbReference>
<dbReference type="InterPro" id="IPR020845">
    <property type="entry name" value="AMP-binding_CS"/>
</dbReference>
<reference evidence="5" key="1">
    <citation type="submission" date="2021-03" db="EMBL/GenBank/DDBJ databases">
        <authorList>
            <person name="Tagirdzhanova G."/>
        </authorList>
    </citation>
    <scope>NUCLEOTIDE SEQUENCE</scope>
</reference>
<evidence type="ECO:0000313" key="5">
    <source>
        <dbReference type="EMBL" id="CAF9928554.1"/>
    </source>
</evidence>
<dbReference type="Proteomes" id="UP000664534">
    <property type="component" value="Unassembled WGS sequence"/>
</dbReference>
<dbReference type="PANTHER" id="PTHR43439:SF2">
    <property type="entry name" value="ENZYME, PUTATIVE (JCVI)-RELATED"/>
    <property type="match status" value="1"/>
</dbReference>
<evidence type="ECO:0000313" key="6">
    <source>
        <dbReference type="Proteomes" id="UP000664534"/>
    </source>
</evidence>
<organism evidence="5 6">
    <name type="scientific">Imshaugia aleurites</name>
    <dbReference type="NCBI Taxonomy" id="172621"/>
    <lineage>
        <taxon>Eukaryota</taxon>
        <taxon>Fungi</taxon>
        <taxon>Dikarya</taxon>
        <taxon>Ascomycota</taxon>
        <taxon>Pezizomycotina</taxon>
        <taxon>Lecanoromycetes</taxon>
        <taxon>OSLEUM clade</taxon>
        <taxon>Lecanoromycetidae</taxon>
        <taxon>Lecanorales</taxon>
        <taxon>Lecanorineae</taxon>
        <taxon>Parmeliaceae</taxon>
        <taxon>Imshaugia</taxon>
    </lineage>
</organism>
<dbReference type="InterPro" id="IPR009081">
    <property type="entry name" value="PP-bd_ACP"/>
</dbReference>
<name>A0A8H3IVL2_9LECA</name>
<protein>
    <recommendedName>
        <fullName evidence="4">Carrier domain-containing protein</fullName>
    </recommendedName>
</protein>
<dbReference type="Gene3D" id="3.40.50.12780">
    <property type="entry name" value="N-terminal domain of ligase-like"/>
    <property type="match status" value="1"/>
</dbReference>
<dbReference type="InterPro" id="IPR036291">
    <property type="entry name" value="NAD(P)-bd_dom_sf"/>
</dbReference>
<evidence type="ECO:0000256" key="2">
    <source>
        <dbReference type="ARBA" id="ARBA00022553"/>
    </source>
</evidence>
<dbReference type="InterPro" id="IPR000873">
    <property type="entry name" value="AMP-dep_synth/lig_dom"/>
</dbReference>
<dbReference type="Gene3D" id="1.10.1200.10">
    <property type="entry name" value="ACP-like"/>
    <property type="match status" value="1"/>
</dbReference>
<dbReference type="SMART" id="SM00823">
    <property type="entry name" value="PKS_PP"/>
    <property type="match status" value="1"/>
</dbReference>
<comment type="caution">
    <text evidence="5">The sequence shown here is derived from an EMBL/GenBank/DDBJ whole genome shotgun (WGS) entry which is preliminary data.</text>
</comment>
<evidence type="ECO:0000256" key="1">
    <source>
        <dbReference type="ARBA" id="ARBA00022450"/>
    </source>
</evidence>
<feature type="region of interest" description="Disordered" evidence="3">
    <location>
        <begin position="662"/>
        <end position="681"/>
    </location>
</feature>
<feature type="domain" description="Carrier" evidence="4">
    <location>
        <begin position="574"/>
        <end position="658"/>
    </location>
</feature>
<dbReference type="InterPro" id="IPR036736">
    <property type="entry name" value="ACP-like_sf"/>
</dbReference>
<keyword evidence="2" id="KW-0597">Phosphoprotein</keyword>
<dbReference type="PANTHER" id="PTHR43439">
    <property type="entry name" value="PHENYLACETATE-COENZYME A LIGASE"/>
    <property type="match status" value="1"/>
</dbReference>
<accession>A0A8H3IVL2</accession>
<dbReference type="Pfam" id="PF07993">
    <property type="entry name" value="NAD_binding_4"/>
    <property type="match status" value="1"/>
</dbReference>
<dbReference type="Pfam" id="PF00501">
    <property type="entry name" value="AMP-binding"/>
    <property type="match status" value="1"/>
</dbReference>
<dbReference type="GO" id="GO:0031177">
    <property type="term" value="F:phosphopantetheine binding"/>
    <property type="evidence" value="ECO:0007669"/>
    <property type="project" value="InterPro"/>
</dbReference>
<dbReference type="SUPFAM" id="SSF51735">
    <property type="entry name" value="NAD(P)-binding Rossmann-fold domains"/>
    <property type="match status" value="1"/>
</dbReference>
<evidence type="ECO:0000256" key="3">
    <source>
        <dbReference type="SAM" id="MobiDB-lite"/>
    </source>
</evidence>
<dbReference type="InterPro" id="IPR013120">
    <property type="entry name" value="FAR_NAD-bd"/>
</dbReference>
<dbReference type="PROSITE" id="PS50075">
    <property type="entry name" value="CARRIER"/>
    <property type="match status" value="1"/>
</dbReference>
<evidence type="ECO:0000259" key="4">
    <source>
        <dbReference type="PROSITE" id="PS50075"/>
    </source>
</evidence>
<gene>
    <name evidence="5" type="ORF">IMSHALPRED_007684</name>
</gene>
<keyword evidence="6" id="KW-1185">Reference proteome</keyword>
<dbReference type="Gene3D" id="3.40.50.720">
    <property type="entry name" value="NAD(P)-binding Rossmann-like Domain"/>
    <property type="match status" value="1"/>
</dbReference>